<dbReference type="InterPro" id="IPR015422">
    <property type="entry name" value="PyrdxlP-dep_Trfase_small"/>
</dbReference>
<comment type="similarity">
    <text evidence="5">Belongs to the class-II pyridoxal-phosphate-dependent aminotransferase family. MalY/PatB cystathionine beta-lyase subfamily.</text>
</comment>
<reference evidence="7 8" key="1">
    <citation type="submission" date="2017-05" db="EMBL/GenBank/DDBJ databases">
        <title>Vagococcus spp. assemblies.</title>
        <authorList>
            <person name="Gulvik C.A."/>
        </authorList>
    </citation>
    <scope>NUCLEOTIDE SEQUENCE [LARGE SCALE GENOMIC DNA]</scope>
    <source>
        <strain evidence="7 8">CCUG 51432</strain>
    </source>
</reference>
<proteinExistence type="inferred from homology"/>
<keyword evidence="3" id="KW-0663">Pyridoxal phosphate</keyword>
<feature type="domain" description="Aminotransferase class I/classII large" evidence="6">
    <location>
        <begin position="46"/>
        <end position="362"/>
    </location>
</feature>
<dbReference type="InterPro" id="IPR015421">
    <property type="entry name" value="PyrdxlP-dep_Trfase_major"/>
</dbReference>
<dbReference type="EMBL" id="NGKA01000007">
    <property type="protein sequence ID" value="RSU12705.1"/>
    <property type="molecule type" value="Genomic_DNA"/>
</dbReference>
<dbReference type="PANTHER" id="PTHR43525">
    <property type="entry name" value="PROTEIN MALY"/>
    <property type="match status" value="1"/>
</dbReference>
<name>A0A430AXD2_9ENTE</name>
<comment type="caution">
    <text evidence="7">The sequence shown here is derived from an EMBL/GenBank/DDBJ whole genome shotgun (WGS) entry which is preliminary data.</text>
</comment>
<evidence type="ECO:0000313" key="7">
    <source>
        <dbReference type="EMBL" id="RSU12705.1"/>
    </source>
</evidence>
<dbReference type="Gene3D" id="3.90.1150.10">
    <property type="entry name" value="Aspartate Aminotransferase, domain 1"/>
    <property type="match status" value="1"/>
</dbReference>
<protein>
    <recommendedName>
        <fullName evidence="2">cysteine-S-conjugate beta-lyase</fullName>
        <ecNumber evidence="2">4.4.1.13</ecNumber>
    </recommendedName>
</protein>
<evidence type="ECO:0000256" key="3">
    <source>
        <dbReference type="ARBA" id="ARBA00022898"/>
    </source>
</evidence>
<accession>A0A430AXD2</accession>
<dbReference type="SUPFAM" id="SSF53383">
    <property type="entry name" value="PLP-dependent transferases"/>
    <property type="match status" value="1"/>
</dbReference>
<evidence type="ECO:0000256" key="2">
    <source>
        <dbReference type="ARBA" id="ARBA00012224"/>
    </source>
</evidence>
<dbReference type="InterPro" id="IPR027619">
    <property type="entry name" value="C-S_lyase_PatB-like"/>
</dbReference>
<dbReference type="Gene3D" id="3.40.640.10">
    <property type="entry name" value="Type I PLP-dependent aspartate aminotransferase-like (Major domain)"/>
    <property type="match status" value="1"/>
</dbReference>
<dbReference type="NCBIfam" id="TIGR04350">
    <property type="entry name" value="C_S_lyase_PatB"/>
    <property type="match status" value="1"/>
</dbReference>
<dbReference type="AlphaFoldDB" id="A0A430AXD2"/>
<dbReference type="GO" id="GO:0008483">
    <property type="term" value="F:transaminase activity"/>
    <property type="evidence" value="ECO:0007669"/>
    <property type="project" value="UniProtKB-KW"/>
</dbReference>
<keyword evidence="4" id="KW-0456">Lyase</keyword>
<keyword evidence="8" id="KW-1185">Reference proteome</keyword>
<evidence type="ECO:0000256" key="1">
    <source>
        <dbReference type="ARBA" id="ARBA00001933"/>
    </source>
</evidence>
<comment type="cofactor">
    <cofactor evidence="1">
        <name>pyridoxal 5'-phosphate</name>
        <dbReference type="ChEBI" id="CHEBI:597326"/>
    </cofactor>
</comment>
<sequence>MAEKFTRTDLLPLWVADMEFKIPKKAEEALIERVRHGAFGYTMVSDSYYEQYFNWQKKRFNVDLEKDWVRFSTGVVNSFFWMVNTFTEKNDSVLILAPVYYPFYDAIRDNQRKVVTSDLINRDGRYEIDFEEVERKIVEEQVKLFIHCSPHNPVGRVWTKEELTKLFNLCQTHDVLIISDEIHQDLVRKDVSFTSALAMDENYFTHLIALNAPSKTFNLAGLLHSHIVIPNKELRSRYDDYAKTVHKSALSTMGLVTTEACYRYGEEWLEDLLEVIEFNFKLLEEKLVGAFPKIRLTDKQGTYLAWMDLSAYVPPQEMREFMEEECHLAIDYGNWFGGDCDQFIRINLGTLPKYVEEAADRLIAGLKKRQGK</sequence>
<dbReference type="Pfam" id="PF00155">
    <property type="entry name" value="Aminotran_1_2"/>
    <property type="match status" value="1"/>
</dbReference>
<evidence type="ECO:0000256" key="5">
    <source>
        <dbReference type="ARBA" id="ARBA00037974"/>
    </source>
</evidence>
<dbReference type="InterPro" id="IPR051798">
    <property type="entry name" value="Class-II_PLP-Dep_Aminotrans"/>
</dbReference>
<gene>
    <name evidence="7" type="ORF">CBF29_05735</name>
</gene>
<organism evidence="7 8">
    <name type="scientific">Vagococcus elongatus</name>
    <dbReference type="NCBI Taxonomy" id="180344"/>
    <lineage>
        <taxon>Bacteria</taxon>
        <taxon>Bacillati</taxon>
        <taxon>Bacillota</taxon>
        <taxon>Bacilli</taxon>
        <taxon>Lactobacillales</taxon>
        <taxon>Enterococcaceae</taxon>
        <taxon>Vagococcus</taxon>
    </lineage>
</organism>
<keyword evidence="7" id="KW-0032">Aminotransferase</keyword>
<dbReference type="EC" id="4.4.1.13" evidence="2"/>
<evidence type="ECO:0000256" key="4">
    <source>
        <dbReference type="ARBA" id="ARBA00023239"/>
    </source>
</evidence>
<evidence type="ECO:0000259" key="6">
    <source>
        <dbReference type="Pfam" id="PF00155"/>
    </source>
</evidence>
<dbReference type="PANTHER" id="PTHR43525:SF1">
    <property type="entry name" value="PROTEIN MALY"/>
    <property type="match status" value="1"/>
</dbReference>
<dbReference type="GO" id="GO:0047804">
    <property type="term" value="F:cysteine-S-conjugate beta-lyase activity"/>
    <property type="evidence" value="ECO:0007669"/>
    <property type="project" value="UniProtKB-EC"/>
</dbReference>
<dbReference type="GO" id="GO:0030170">
    <property type="term" value="F:pyridoxal phosphate binding"/>
    <property type="evidence" value="ECO:0007669"/>
    <property type="project" value="InterPro"/>
</dbReference>
<dbReference type="Proteomes" id="UP000287605">
    <property type="component" value="Unassembled WGS sequence"/>
</dbReference>
<dbReference type="CDD" id="cd00609">
    <property type="entry name" value="AAT_like"/>
    <property type="match status" value="1"/>
</dbReference>
<dbReference type="InterPro" id="IPR004839">
    <property type="entry name" value="Aminotransferase_I/II_large"/>
</dbReference>
<evidence type="ECO:0000313" key="8">
    <source>
        <dbReference type="Proteomes" id="UP000287605"/>
    </source>
</evidence>
<keyword evidence="7" id="KW-0808">Transferase</keyword>
<dbReference type="InterPro" id="IPR015424">
    <property type="entry name" value="PyrdxlP-dep_Trfase"/>
</dbReference>